<dbReference type="GO" id="GO:0003700">
    <property type="term" value="F:DNA-binding transcription factor activity"/>
    <property type="evidence" value="ECO:0007669"/>
    <property type="project" value="InterPro"/>
</dbReference>
<evidence type="ECO:0000256" key="6">
    <source>
        <dbReference type="ARBA" id="ARBA00023163"/>
    </source>
</evidence>
<evidence type="ECO:0000313" key="8">
    <source>
        <dbReference type="EMBL" id="TKV81670.1"/>
    </source>
</evidence>
<dbReference type="EMBL" id="SZZP01000006">
    <property type="protein sequence ID" value="TKV81670.1"/>
    <property type="molecule type" value="Genomic_DNA"/>
</dbReference>
<reference evidence="8 9" key="1">
    <citation type="submission" date="2019-05" db="EMBL/GenBank/DDBJ databases">
        <title>Draft Genome of Bradyrhizobium elkanii strain SEMIA 938, Used in Commercial Inoculants for Lupinus spp. in Brazil.</title>
        <authorList>
            <person name="Hungria M."/>
            <person name="Delamuta J.R.M."/>
            <person name="Ribeiro R.A."/>
            <person name="Nogueira M.A."/>
        </authorList>
    </citation>
    <scope>NUCLEOTIDE SEQUENCE [LARGE SCALE GENOMIC DNA]</scope>
    <source>
        <strain evidence="8 9">Semia 938</strain>
    </source>
</reference>
<comment type="function">
    <text evidence="1">NodD regulates the expression of the nodABCFE genes which encode other nodulation proteins. NodD is also a negative regulator of its own expression. Binds flavonoids as inducers.</text>
</comment>
<dbReference type="RefSeq" id="WP_137478489.1">
    <property type="nucleotide sequence ID" value="NZ_SZZP01000006.1"/>
</dbReference>
<dbReference type="InterPro" id="IPR037402">
    <property type="entry name" value="YidZ_PBP2"/>
</dbReference>
<dbReference type="SUPFAM" id="SSF53850">
    <property type="entry name" value="Periplasmic binding protein-like II"/>
    <property type="match status" value="1"/>
</dbReference>
<comment type="caution">
    <text evidence="8">The sequence shown here is derived from an EMBL/GenBank/DDBJ whole genome shotgun (WGS) entry which is preliminary data.</text>
</comment>
<evidence type="ECO:0000256" key="5">
    <source>
        <dbReference type="ARBA" id="ARBA00023125"/>
    </source>
</evidence>
<keyword evidence="4" id="KW-0805">Transcription regulation</keyword>
<dbReference type="AlphaFoldDB" id="A0A4U6S374"/>
<evidence type="ECO:0000256" key="2">
    <source>
        <dbReference type="ARBA" id="ARBA00009437"/>
    </source>
</evidence>
<keyword evidence="6" id="KW-0804">Transcription</keyword>
<proteinExistence type="inferred from homology"/>
<dbReference type="InterPro" id="IPR005119">
    <property type="entry name" value="LysR_subst-bd"/>
</dbReference>
<dbReference type="InterPro" id="IPR000847">
    <property type="entry name" value="LysR_HTH_N"/>
</dbReference>
<accession>A0A4U6S374</accession>
<dbReference type="Proteomes" id="UP000305095">
    <property type="component" value="Unassembled WGS sequence"/>
</dbReference>
<evidence type="ECO:0000256" key="3">
    <source>
        <dbReference type="ARBA" id="ARBA00022458"/>
    </source>
</evidence>
<dbReference type="PANTHER" id="PTHR30118">
    <property type="entry name" value="HTH-TYPE TRANSCRIPTIONAL REGULATOR LEUO-RELATED"/>
    <property type="match status" value="1"/>
</dbReference>
<dbReference type="Pfam" id="PF03466">
    <property type="entry name" value="LysR_substrate"/>
    <property type="match status" value="1"/>
</dbReference>
<evidence type="ECO:0000259" key="7">
    <source>
        <dbReference type="PROSITE" id="PS50931"/>
    </source>
</evidence>
<dbReference type="InterPro" id="IPR036388">
    <property type="entry name" value="WH-like_DNA-bd_sf"/>
</dbReference>
<evidence type="ECO:0000256" key="1">
    <source>
        <dbReference type="ARBA" id="ARBA00003502"/>
    </source>
</evidence>
<dbReference type="InterPro" id="IPR036390">
    <property type="entry name" value="WH_DNA-bd_sf"/>
</dbReference>
<dbReference type="PRINTS" id="PR00039">
    <property type="entry name" value="HTHLYSR"/>
</dbReference>
<keyword evidence="5" id="KW-0238">DNA-binding</keyword>
<keyword evidence="3" id="KW-0536">Nodulation</keyword>
<sequence>MNLRSIDLNLLVALDALLTERHVTKAADRVGLSQPAMSNALNRLRAMFKDELLVRTTTGMKPTPRATELAEPLRQVLRQVERVMASDAGFDPGRTERTFTIRMSDILACLLLPRLAAARPPEGRISYNTIHLPPALTIDALERDEIDVAVSMGLEHSASIRSETLLRDRMVCLMRRGHQIKRARLTFERFIAQEHMKVSMSPTDLRFVDDVLAERGHRRRIALNVPHWLVVPHVLKKTDLLAVMPRHLATVLMDDDLRMEELPFESAPFDWMLYWHRRYDQSNANGWLRDRIRTACSDLN</sequence>
<dbReference type="SUPFAM" id="SSF46785">
    <property type="entry name" value="Winged helix' DNA-binding domain"/>
    <property type="match status" value="1"/>
</dbReference>
<dbReference type="PROSITE" id="PS50931">
    <property type="entry name" value="HTH_LYSR"/>
    <property type="match status" value="1"/>
</dbReference>
<dbReference type="Pfam" id="PF00126">
    <property type="entry name" value="HTH_1"/>
    <property type="match status" value="1"/>
</dbReference>
<gene>
    <name evidence="8" type="ORF">FDV58_12480</name>
</gene>
<evidence type="ECO:0000256" key="4">
    <source>
        <dbReference type="ARBA" id="ARBA00023015"/>
    </source>
</evidence>
<dbReference type="Gene3D" id="3.40.190.10">
    <property type="entry name" value="Periplasmic binding protein-like II"/>
    <property type="match status" value="2"/>
</dbReference>
<dbReference type="GO" id="GO:0003677">
    <property type="term" value="F:DNA binding"/>
    <property type="evidence" value="ECO:0007669"/>
    <property type="project" value="UniProtKB-KW"/>
</dbReference>
<dbReference type="PANTHER" id="PTHR30118:SF15">
    <property type="entry name" value="TRANSCRIPTIONAL REGULATORY PROTEIN"/>
    <property type="match status" value="1"/>
</dbReference>
<dbReference type="CDD" id="cd08417">
    <property type="entry name" value="PBP2_Nitroaromatics_like"/>
    <property type="match status" value="1"/>
</dbReference>
<evidence type="ECO:0000313" key="9">
    <source>
        <dbReference type="Proteomes" id="UP000305095"/>
    </source>
</evidence>
<comment type="similarity">
    <text evidence="2">Belongs to the LysR transcriptional regulatory family.</text>
</comment>
<dbReference type="InterPro" id="IPR050389">
    <property type="entry name" value="LysR-type_TF"/>
</dbReference>
<feature type="domain" description="HTH lysR-type" evidence="7">
    <location>
        <begin position="6"/>
        <end position="63"/>
    </location>
</feature>
<name>A0A4U6S374_BRAEL</name>
<protein>
    <submittedName>
        <fullName evidence="8">LysR family transcriptional regulator</fullName>
    </submittedName>
</protein>
<organism evidence="8 9">
    <name type="scientific">Bradyrhizobium elkanii</name>
    <dbReference type="NCBI Taxonomy" id="29448"/>
    <lineage>
        <taxon>Bacteria</taxon>
        <taxon>Pseudomonadati</taxon>
        <taxon>Pseudomonadota</taxon>
        <taxon>Alphaproteobacteria</taxon>
        <taxon>Hyphomicrobiales</taxon>
        <taxon>Nitrobacteraceae</taxon>
        <taxon>Bradyrhizobium</taxon>
    </lineage>
</organism>
<dbReference type="Gene3D" id="1.10.10.10">
    <property type="entry name" value="Winged helix-like DNA-binding domain superfamily/Winged helix DNA-binding domain"/>
    <property type="match status" value="1"/>
</dbReference>